<feature type="chain" id="PRO_5004671672" evidence="1">
    <location>
        <begin position="31"/>
        <end position="735"/>
    </location>
</feature>
<dbReference type="EMBL" id="HG681336">
    <property type="protein sequence ID" value="CDJ28364.1"/>
    <property type="molecule type" value="Genomic_DNA"/>
</dbReference>
<proteinExistence type="predicted"/>
<dbReference type="OrthoDB" id="345352at2759"/>
<dbReference type="Proteomes" id="UP000030744">
    <property type="component" value="Unassembled WGS sequence"/>
</dbReference>
<evidence type="ECO:0000313" key="3">
    <source>
        <dbReference type="Proteomes" id="UP000030744"/>
    </source>
</evidence>
<accession>U6JSI5</accession>
<reference evidence="2" key="1">
    <citation type="submission" date="2013-10" db="EMBL/GenBank/DDBJ databases">
        <title>Genomic analysis of the causative agents of coccidiosis in chickens.</title>
        <authorList>
            <person name="Reid A.J."/>
            <person name="Blake D."/>
            <person name="Billington K."/>
            <person name="Browne H."/>
            <person name="Dunn M."/>
            <person name="Hung S."/>
            <person name="Kawahara F."/>
            <person name="Miranda-Saavedra D."/>
            <person name="Mourier T."/>
            <person name="Nagra H."/>
            <person name="Otto T.D."/>
            <person name="Rawlings N."/>
            <person name="Sanchez A."/>
            <person name="Sanders M."/>
            <person name="Subramaniam C."/>
            <person name="Tay Y."/>
            <person name="Dear P."/>
            <person name="Doerig C."/>
            <person name="Gruber A."/>
            <person name="Parkinson J."/>
            <person name="Shirley M."/>
            <person name="Wan K.L."/>
            <person name="Berriman M."/>
            <person name="Tomley F."/>
            <person name="Pain A."/>
        </authorList>
    </citation>
    <scope>NUCLEOTIDE SEQUENCE [LARGE SCALE GENOMIC DNA]</scope>
    <source>
        <strain evidence="2">Houghton</strain>
    </source>
</reference>
<organism evidence="2 3">
    <name type="scientific">Eimeria mitis</name>
    <dbReference type="NCBI Taxonomy" id="44415"/>
    <lineage>
        <taxon>Eukaryota</taxon>
        <taxon>Sar</taxon>
        <taxon>Alveolata</taxon>
        <taxon>Apicomplexa</taxon>
        <taxon>Conoidasida</taxon>
        <taxon>Coccidia</taxon>
        <taxon>Eucoccidiorida</taxon>
        <taxon>Eimeriorina</taxon>
        <taxon>Eimeriidae</taxon>
        <taxon>Eimeria</taxon>
    </lineage>
</organism>
<keyword evidence="3" id="KW-1185">Reference proteome</keyword>
<sequence length="735" mass="82387">MAFNRGRPLCAWRTKLFCLMAHFTIAFVWAAEDQEDSSESGDSSTFDDVAPHMAPLLTSNLMLDPQNRLGETSVTELADLVKRLEHAEDEMWSTVEKDHDLMKELAHIPLNSLEFGKQQTDAIERVINGLKRKIAMFRWQYRELLELISSTAIQNAGVTRERLGKLRMRVSDAVRMVSVIALEEFGAFASRLKSTPKERVLLAREYGAEMALSTHRVELMEKKYKQLCDAYDKIVDRVQHWDKELTAHSIRMSERAMEEMRIQMDSYASAAGAAMSVKETEFTRFVKNSRMEELYFQSIIEDCTEQLSSKGVAVIDVSKARDPTNPGITTAGGWISKIIEAISSLNSSWAIYPAFVHVDEQDTRYPGGSSRLQLQPSVRTIQAAVEPLFKEPGLSQYSVISISQLLTRIVVASTNVAGMAVSPVSVFASTEPAVVTSAKHFGFHFTRRLTHLKASDFSITSNDQKVLIAYVGQTPRESTPDTRVAEFKGNEMNLGWLSQLGTAIVSFLSFDATGPFELLELRSRVRNELAYVAAIERNTSTRLLSGALASSYDTLLAEGDSDLGYFKLFERHNTAVFVGITSLPPLQLPLSSFLRAAAFIMRIEVARSAYGQREYVVPSRDTVLQALTHLLLYPMMGDAQALVRTQLKRDTRFPFLRVKSGVSLGYLITSQRRILLGRDHLADLRSQHVRRNSMVATLTSYVSTDFIPQNVESLRGKLDGRLLYVQVCIIGEQCN</sequence>
<keyword evidence="1" id="KW-0732">Signal</keyword>
<name>U6JSI5_9EIME</name>
<evidence type="ECO:0000256" key="1">
    <source>
        <dbReference type="SAM" id="SignalP"/>
    </source>
</evidence>
<dbReference type="GeneID" id="25376417"/>
<gene>
    <name evidence="2" type="ORF">EMH_0014580</name>
</gene>
<dbReference type="AlphaFoldDB" id="U6JSI5"/>
<evidence type="ECO:0000313" key="2">
    <source>
        <dbReference type="EMBL" id="CDJ28364.1"/>
    </source>
</evidence>
<dbReference type="VEuPathDB" id="ToxoDB:EMH_0014580"/>
<dbReference type="RefSeq" id="XP_013350938.1">
    <property type="nucleotide sequence ID" value="XM_013495484.1"/>
</dbReference>
<reference evidence="2" key="2">
    <citation type="submission" date="2013-10" db="EMBL/GenBank/DDBJ databases">
        <authorList>
            <person name="Aslett M."/>
        </authorList>
    </citation>
    <scope>NUCLEOTIDE SEQUENCE [LARGE SCALE GENOMIC DNA]</scope>
    <source>
        <strain evidence="2">Houghton</strain>
    </source>
</reference>
<feature type="signal peptide" evidence="1">
    <location>
        <begin position="1"/>
        <end position="30"/>
    </location>
</feature>
<protein>
    <submittedName>
        <fullName evidence="2">Uncharacterized protein</fullName>
    </submittedName>
</protein>